<dbReference type="EMBL" id="JACZKO010000019">
    <property type="protein sequence ID" value="MBE0560415.1"/>
    <property type="molecule type" value="Genomic_DNA"/>
</dbReference>
<accession>A0A8I0T8H2</accession>
<protein>
    <submittedName>
        <fullName evidence="1">Uncharacterized protein</fullName>
    </submittedName>
</protein>
<gene>
    <name evidence="1" type="ORF">IH622_06260</name>
</gene>
<name>A0A8I0T8H2_BRUAN</name>
<dbReference type="Proteomes" id="UP000642265">
    <property type="component" value="Unassembled WGS sequence"/>
</dbReference>
<proteinExistence type="predicted"/>
<reference evidence="1" key="2">
    <citation type="submission" date="2020-10" db="EMBL/GenBank/DDBJ databases">
        <title>Enrichment of novel Verrucomicrobia, Bacteroidetes and Krumholzibacteria in an oxygen-limited, methane- and iron-fed bioreactor inoculated with Bothnian Sea sediments.</title>
        <authorList>
            <person name="Martins P.D."/>
            <person name="de Jong A."/>
            <person name="Lenstra W.K."/>
            <person name="van Helmond N.A.G.M."/>
            <person name="Slomp C.P."/>
            <person name="Jetten M.S.M."/>
            <person name="Welte C.U."/>
            <person name="Rasigraf O."/>
        </authorList>
    </citation>
    <scope>NUCLEOTIDE SEQUENCE</scope>
    <source>
        <strain evidence="1">MAG47</strain>
    </source>
</reference>
<evidence type="ECO:0000313" key="1">
    <source>
        <dbReference type="EMBL" id="MBE0560415.1"/>
    </source>
</evidence>
<comment type="caution">
    <text evidence="1">The sequence shown here is derived from an EMBL/GenBank/DDBJ whole genome shotgun (WGS) entry which is preliminary data.</text>
</comment>
<sequence>MSTTQKPRTRHQQGCVSGVLLSGVCVVFSPSGTDFYAVPEGIDGPTFCRNMVDRYAHPHTAERPAPKPARFNFSRFLMPLHAALTALVRRKVILK</sequence>
<organism evidence="1 2">
    <name type="scientific">Brucella anthropi</name>
    <name type="common">Ochrobactrum anthropi</name>
    <dbReference type="NCBI Taxonomy" id="529"/>
    <lineage>
        <taxon>Bacteria</taxon>
        <taxon>Pseudomonadati</taxon>
        <taxon>Pseudomonadota</taxon>
        <taxon>Alphaproteobacteria</taxon>
        <taxon>Hyphomicrobiales</taxon>
        <taxon>Brucellaceae</taxon>
        <taxon>Brucella/Ochrobactrum group</taxon>
        <taxon>Brucella</taxon>
    </lineage>
</organism>
<evidence type="ECO:0000313" key="2">
    <source>
        <dbReference type="Proteomes" id="UP000642265"/>
    </source>
</evidence>
<reference evidence="1" key="1">
    <citation type="submission" date="2020-09" db="EMBL/GenBank/DDBJ databases">
        <authorList>
            <person name="Dalcin Martins P."/>
        </authorList>
    </citation>
    <scope>NUCLEOTIDE SEQUENCE</scope>
    <source>
        <strain evidence="1">MAG47</strain>
    </source>
</reference>
<dbReference type="AlphaFoldDB" id="A0A8I0T8H2"/>